<keyword evidence="1" id="KW-1133">Transmembrane helix</keyword>
<feature type="transmembrane region" description="Helical" evidence="1">
    <location>
        <begin position="90"/>
        <end position="110"/>
    </location>
</feature>
<evidence type="ECO:0000256" key="2">
    <source>
        <dbReference type="SAM" id="SignalP"/>
    </source>
</evidence>
<evidence type="ECO:0000313" key="3">
    <source>
        <dbReference type="EMBL" id="MDC8831346.1"/>
    </source>
</evidence>
<dbReference type="EMBL" id="JAQQXP010000001">
    <property type="protein sequence ID" value="MDC8831346.1"/>
    <property type="molecule type" value="Genomic_DNA"/>
</dbReference>
<evidence type="ECO:0000313" key="4">
    <source>
        <dbReference type="Proteomes" id="UP001218788"/>
    </source>
</evidence>
<gene>
    <name evidence="3" type="ORF">OIK42_11300</name>
</gene>
<keyword evidence="1" id="KW-0812">Transmembrane</keyword>
<proteinExistence type="predicted"/>
<feature type="transmembrane region" description="Helical" evidence="1">
    <location>
        <begin position="65"/>
        <end position="83"/>
    </location>
</feature>
<protein>
    <submittedName>
        <fullName evidence="3">Uncharacterized protein</fullName>
    </submittedName>
</protein>
<evidence type="ECO:0000256" key="1">
    <source>
        <dbReference type="SAM" id="Phobius"/>
    </source>
</evidence>
<dbReference type="RefSeq" id="WP_273640589.1">
    <property type="nucleotide sequence ID" value="NZ_JAQQXP010000001.1"/>
</dbReference>
<keyword evidence="4" id="KW-1185">Reference proteome</keyword>
<comment type="caution">
    <text evidence="3">The sequence shown here is derived from an EMBL/GenBank/DDBJ whole genome shotgun (WGS) entry which is preliminary data.</text>
</comment>
<feature type="chain" id="PRO_5046036538" evidence="2">
    <location>
        <begin position="24"/>
        <end position="116"/>
    </location>
</feature>
<name>A0ABT5L2T3_9ALTE</name>
<reference evidence="3 4" key="1">
    <citation type="submission" date="2022-10" db="EMBL/GenBank/DDBJ databases">
        <title>Alteromonas sp. chi3 Genome sequencing.</title>
        <authorList>
            <person name="Park S."/>
        </authorList>
    </citation>
    <scope>NUCLEOTIDE SEQUENCE [LARGE SCALE GENOMIC DNA]</scope>
    <source>
        <strain evidence="4">chi3</strain>
    </source>
</reference>
<organism evidence="3 4">
    <name type="scientific">Alteromonas gilva</name>
    <dbReference type="NCBI Taxonomy" id="2987522"/>
    <lineage>
        <taxon>Bacteria</taxon>
        <taxon>Pseudomonadati</taxon>
        <taxon>Pseudomonadota</taxon>
        <taxon>Gammaproteobacteria</taxon>
        <taxon>Alteromonadales</taxon>
        <taxon>Alteromonadaceae</taxon>
        <taxon>Alteromonas/Salinimonas group</taxon>
        <taxon>Alteromonas</taxon>
    </lineage>
</organism>
<accession>A0ABT5L2T3</accession>
<sequence length="116" mass="13558">MKRIFLFLVFLCFGFQNTALSLAAERQPTIAELEEAVIALQYKVQRLEYNQSNNHSYILKLQESVKNNGLGILLFAFFCAWWAKITGRNAVLWFFLGLFFHIFTAIALIVKTERYR</sequence>
<dbReference type="Proteomes" id="UP001218788">
    <property type="component" value="Unassembled WGS sequence"/>
</dbReference>
<feature type="signal peptide" evidence="2">
    <location>
        <begin position="1"/>
        <end position="23"/>
    </location>
</feature>
<keyword evidence="2" id="KW-0732">Signal</keyword>
<keyword evidence="1" id="KW-0472">Membrane</keyword>